<accession>A0AAD5LRD1</accession>
<evidence type="ECO:0000313" key="3">
    <source>
        <dbReference type="Proteomes" id="UP001209570"/>
    </source>
</evidence>
<feature type="compositionally biased region" description="Basic and acidic residues" evidence="1">
    <location>
        <begin position="40"/>
        <end position="55"/>
    </location>
</feature>
<gene>
    <name evidence="2" type="ORF">P43SY_002581</name>
</gene>
<comment type="caution">
    <text evidence="2">The sequence shown here is derived from an EMBL/GenBank/DDBJ whole genome shotgun (WGS) entry which is preliminary data.</text>
</comment>
<feature type="compositionally biased region" description="Acidic residues" evidence="1">
    <location>
        <begin position="56"/>
        <end position="72"/>
    </location>
</feature>
<reference evidence="2" key="1">
    <citation type="submission" date="2021-12" db="EMBL/GenBank/DDBJ databases">
        <title>Prjna785345.</title>
        <authorList>
            <person name="Rujirawat T."/>
            <person name="Krajaejun T."/>
        </authorList>
    </citation>
    <scope>NUCLEOTIDE SEQUENCE</scope>
    <source>
        <strain evidence="2">Pi057C3</strain>
    </source>
</reference>
<proteinExistence type="predicted"/>
<evidence type="ECO:0000256" key="1">
    <source>
        <dbReference type="SAM" id="MobiDB-lite"/>
    </source>
</evidence>
<dbReference type="AlphaFoldDB" id="A0AAD5LRD1"/>
<keyword evidence="3" id="KW-1185">Reference proteome</keyword>
<dbReference type="EMBL" id="JAKCXM010000001">
    <property type="protein sequence ID" value="KAJ0410249.1"/>
    <property type="molecule type" value="Genomic_DNA"/>
</dbReference>
<feature type="region of interest" description="Disordered" evidence="1">
    <location>
        <begin position="1"/>
        <end position="109"/>
    </location>
</feature>
<sequence>MESDKARDDVVDLVNDTASEGGDDTTETHSAIDTDSCDEVELRVVSRHSADRTVADDDASVSDDKTDEDVEEAPAAANKCATKPASAKAKGASQSLSKSDVSMAETRQPRKLRKPVFKNEFKESNFAYYEETVTLFCAQDFFAAKKLSQSLLNDQIRSRRVQGPMASVHVARFQFLGFSMKLYELLR</sequence>
<dbReference type="Proteomes" id="UP001209570">
    <property type="component" value="Unassembled WGS sequence"/>
</dbReference>
<evidence type="ECO:0000313" key="2">
    <source>
        <dbReference type="EMBL" id="KAJ0410249.1"/>
    </source>
</evidence>
<feature type="compositionally biased region" description="Basic and acidic residues" evidence="1">
    <location>
        <begin position="1"/>
        <end position="10"/>
    </location>
</feature>
<name>A0AAD5LRD1_PYTIN</name>
<protein>
    <submittedName>
        <fullName evidence="2">Uncharacterized protein</fullName>
    </submittedName>
</protein>
<organism evidence="2 3">
    <name type="scientific">Pythium insidiosum</name>
    <name type="common">Pythiosis disease agent</name>
    <dbReference type="NCBI Taxonomy" id="114742"/>
    <lineage>
        <taxon>Eukaryota</taxon>
        <taxon>Sar</taxon>
        <taxon>Stramenopiles</taxon>
        <taxon>Oomycota</taxon>
        <taxon>Peronosporomycetes</taxon>
        <taxon>Pythiales</taxon>
        <taxon>Pythiaceae</taxon>
        <taxon>Pythium</taxon>
    </lineage>
</organism>